<dbReference type="NCBIfam" id="TIGR03988">
    <property type="entry name" value="antisig_RsrA"/>
    <property type="match status" value="1"/>
</dbReference>
<evidence type="ECO:0000313" key="5">
    <source>
        <dbReference type="EMBL" id="MDR7346767.1"/>
    </source>
</evidence>
<feature type="compositionally biased region" description="Basic and acidic residues" evidence="3">
    <location>
        <begin position="1"/>
        <end position="12"/>
    </location>
</feature>
<evidence type="ECO:0000256" key="1">
    <source>
        <dbReference type="ARBA" id="ARBA00023015"/>
    </source>
</evidence>
<keyword evidence="6" id="KW-1185">Reference proteome</keyword>
<sequence>MTYETQHVRTESDQYDTTGGCPEARMDSIYRYLDGALDTADLEEVKAHIQNCSECQSEHDLELIIRDVVKRSCDEKAPQSLKTKIMQRIEQLKTNDR</sequence>
<comment type="caution">
    <text evidence="5">The sequence shown here is derived from an EMBL/GenBank/DDBJ whole genome shotgun (WGS) entry which is preliminary data.</text>
</comment>
<keyword evidence="1" id="KW-0805">Transcription regulation</keyword>
<dbReference type="InterPro" id="IPR027383">
    <property type="entry name" value="Znf_put"/>
</dbReference>
<dbReference type="InterPro" id="IPR024020">
    <property type="entry name" value="Anit_sigma_mycothiol_RsrA"/>
</dbReference>
<dbReference type="RefSeq" id="WP_310172123.1">
    <property type="nucleotide sequence ID" value="NZ_BAABHE010000002.1"/>
</dbReference>
<dbReference type="Gene3D" id="1.10.10.1320">
    <property type="entry name" value="Anti-sigma factor, zinc-finger domain"/>
    <property type="match status" value="1"/>
</dbReference>
<organism evidence="5 6">
    <name type="scientific">Enteractinococcus fodinae</name>
    <dbReference type="NCBI Taxonomy" id="684663"/>
    <lineage>
        <taxon>Bacteria</taxon>
        <taxon>Bacillati</taxon>
        <taxon>Actinomycetota</taxon>
        <taxon>Actinomycetes</taxon>
        <taxon>Micrococcales</taxon>
        <taxon>Micrococcaceae</taxon>
    </lineage>
</organism>
<proteinExistence type="predicted"/>
<dbReference type="Proteomes" id="UP001183794">
    <property type="component" value="Unassembled WGS sequence"/>
</dbReference>
<evidence type="ECO:0000259" key="4">
    <source>
        <dbReference type="Pfam" id="PF13490"/>
    </source>
</evidence>
<name>A0ABU2AZI8_9MICC</name>
<evidence type="ECO:0000256" key="3">
    <source>
        <dbReference type="SAM" id="MobiDB-lite"/>
    </source>
</evidence>
<feature type="region of interest" description="Disordered" evidence="3">
    <location>
        <begin position="1"/>
        <end position="21"/>
    </location>
</feature>
<keyword evidence="2" id="KW-0804">Transcription</keyword>
<dbReference type="InterPro" id="IPR041916">
    <property type="entry name" value="Anti_sigma_zinc_sf"/>
</dbReference>
<dbReference type="EMBL" id="JAVDYJ010000001">
    <property type="protein sequence ID" value="MDR7346767.1"/>
    <property type="molecule type" value="Genomic_DNA"/>
</dbReference>
<feature type="domain" description="Putative zinc-finger" evidence="4">
    <location>
        <begin position="27"/>
        <end position="56"/>
    </location>
</feature>
<reference evidence="5 6" key="1">
    <citation type="submission" date="2023-07" db="EMBL/GenBank/DDBJ databases">
        <title>Sequencing the genomes of 1000 actinobacteria strains.</title>
        <authorList>
            <person name="Klenk H.-P."/>
        </authorList>
    </citation>
    <scope>NUCLEOTIDE SEQUENCE [LARGE SCALE GENOMIC DNA]</scope>
    <source>
        <strain evidence="5 6">DSM 22966</strain>
    </source>
</reference>
<evidence type="ECO:0000313" key="6">
    <source>
        <dbReference type="Proteomes" id="UP001183794"/>
    </source>
</evidence>
<protein>
    <submittedName>
        <fullName evidence="5">Anti-sigma factor (TIGR02949 family)</fullName>
    </submittedName>
</protein>
<dbReference type="Pfam" id="PF13490">
    <property type="entry name" value="zf-HC2"/>
    <property type="match status" value="1"/>
</dbReference>
<gene>
    <name evidence="5" type="ORF">J2S62_001024</name>
</gene>
<evidence type="ECO:0000256" key="2">
    <source>
        <dbReference type="ARBA" id="ARBA00023163"/>
    </source>
</evidence>
<accession>A0ABU2AZI8</accession>